<evidence type="ECO:0000313" key="2">
    <source>
        <dbReference type="EMBL" id="BCM85575.1"/>
    </source>
</evidence>
<dbReference type="EMBL" id="AP024145">
    <property type="protein sequence ID" value="BCM85575.1"/>
    <property type="molecule type" value="Genomic_DNA"/>
</dbReference>
<proteinExistence type="predicted"/>
<protein>
    <submittedName>
        <fullName evidence="2">Uncharacterized protein</fullName>
    </submittedName>
</protein>
<accession>A0A8H8WWD6</accession>
<feature type="region of interest" description="Disordered" evidence="1">
    <location>
        <begin position="1"/>
        <end position="20"/>
    </location>
</feature>
<name>A0A8H8WWD6_9HYPH</name>
<evidence type="ECO:0000256" key="1">
    <source>
        <dbReference type="SAM" id="MobiDB-lite"/>
    </source>
</evidence>
<dbReference type="OrthoDB" id="8004207at2"/>
<dbReference type="Proteomes" id="UP000663508">
    <property type="component" value="Chromosome"/>
</dbReference>
<gene>
    <name evidence="2" type="ORF">mvi_40360</name>
</gene>
<sequence length="83" mass="9079">MRTRLREQVEPEVSAETAQAPARLVPSRDAYGRDAAPWRRAAPLTAEDTALPGRMLMLLSRLHRSELELKAQAEQADAAGQGA</sequence>
<evidence type="ECO:0000313" key="3">
    <source>
        <dbReference type="Proteomes" id="UP000663508"/>
    </source>
</evidence>
<organism evidence="2 3">
    <name type="scientific">Methylobacterium indicum</name>
    <dbReference type="NCBI Taxonomy" id="1775910"/>
    <lineage>
        <taxon>Bacteria</taxon>
        <taxon>Pseudomonadati</taxon>
        <taxon>Pseudomonadota</taxon>
        <taxon>Alphaproteobacteria</taxon>
        <taxon>Hyphomicrobiales</taxon>
        <taxon>Methylobacteriaceae</taxon>
        <taxon>Methylobacterium</taxon>
    </lineage>
</organism>
<reference evidence="2" key="1">
    <citation type="submission" date="2020-11" db="EMBL/GenBank/DDBJ databases">
        <title>Complete genome sequence of a novel pathogenic Methylobacterium strain isolated from rice in Vietnam.</title>
        <authorList>
            <person name="Lai K."/>
            <person name="Okazaki S."/>
            <person name="Higashi K."/>
            <person name="Mori H."/>
            <person name="Toyoda A."/>
            <person name="Kurokawa K."/>
        </authorList>
    </citation>
    <scope>NUCLEOTIDE SEQUENCE</scope>
    <source>
        <strain evidence="2">VL1</strain>
    </source>
</reference>
<dbReference type="AlphaFoldDB" id="A0A8H8WWD6"/>
<dbReference type="RefSeq" id="WP_058617704.1">
    <property type="nucleotide sequence ID" value="NZ_AP024145.1"/>
</dbReference>
<dbReference type="KEGG" id="mind:mvi_40360"/>